<dbReference type="EMBL" id="PNJG02000003">
    <property type="protein sequence ID" value="RKQ34204.1"/>
    <property type="molecule type" value="Genomic_DNA"/>
</dbReference>
<dbReference type="RefSeq" id="WP_110919263.1">
    <property type="nucleotide sequence ID" value="NZ_PNJG02000003.1"/>
</dbReference>
<evidence type="ECO:0000313" key="1">
    <source>
        <dbReference type="EMBL" id="RKQ34204.1"/>
    </source>
</evidence>
<keyword evidence="2" id="KW-1185">Reference proteome</keyword>
<dbReference type="Gene3D" id="3.90.550.20">
    <property type="match status" value="1"/>
</dbReference>
<reference evidence="1 2" key="1">
    <citation type="submission" date="2018-10" db="EMBL/GenBank/DDBJ databases">
        <title>Kocuria tytouropygialis sp. nov., isolated from the uropygial gland of an American barn owl (Tyto furcata).</title>
        <authorList>
            <person name="Braun M.S."/>
            <person name="Wang E."/>
            <person name="Zimmermann S."/>
            <person name="Wagner H."/>
            <person name="Wink M."/>
        </authorList>
    </citation>
    <scope>NUCLEOTIDE SEQUENCE [LARGE SCALE GENOMIC DNA]</scope>
    <source>
        <strain evidence="1 2">442</strain>
    </source>
</reference>
<evidence type="ECO:0000313" key="2">
    <source>
        <dbReference type="Proteomes" id="UP000249516"/>
    </source>
</evidence>
<proteinExistence type="predicted"/>
<protein>
    <submittedName>
        <fullName evidence="1">Uncharacterized protein</fullName>
    </submittedName>
</protein>
<accession>A0A495A788</accession>
<sequence>MNPVDPLLAARQVKHALFVANKRRRRAQRSALFSAATVAGRWHARWHPYEFDPARYRRSFVARDAPATAAATAVPGPVRRRVFVLWLGENPMTPRRRENLAVLRERIGVPVDLVTAQNLHEWVVPEHPLHPAYENLSLIHRSDYLRAYLMHHHGGGYCDLKAPTGSWGSAFTRVGQDPRAWLAGYPELSAGQVTRLPGQLGKDLALYHSRLVGMGAFIAHAATPLTAEWLREVERRLDYYADQAAEFPGEQRGEVVGYPVSWTRLLGGVLHPLQLKHLEHVRQDPELRLDLGDYQ</sequence>
<dbReference type="AlphaFoldDB" id="A0A495A788"/>
<organism evidence="1 2">
    <name type="scientific">Kocuria tytonis</name>
    <dbReference type="NCBI Taxonomy" id="2054280"/>
    <lineage>
        <taxon>Bacteria</taxon>
        <taxon>Bacillati</taxon>
        <taxon>Actinomycetota</taxon>
        <taxon>Actinomycetes</taxon>
        <taxon>Micrococcales</taxon>
        <taxon>Micrococcaceae</taxon>
        <taxon>Kocuria</taxon>
    </lineage>
</organism>
<gene>
    <name evidence="1" type="ORF">C1C97_010240</name>
</gene>
<dbReference type="OrthoDB" id="1259853at2"/>
<dbReference type="Proteomes" id="UP000249516">
    <property type="component" value="Unassembled WGS sequence"/>
</dbReference>
<name>A0A495A788_9MICC</name>
<comment type="caution">
    <text evidence="1">The sequence shown here is derived from an EMBL/GenBank/DDBJ whole genome shotgun (WGS) entry which is preliminary data.</text>
</comment>